<dbReference type="Proteomes" id="UP000834106">
    <property type="component" value="Chromosome 1"/>
</dbReference>
<dbReference type="Gene3D" id="2.10.25.10">
    <property type="entry name" value="Laminin"/>
    <property type="match status" value="1"/>
</dbReference>
<reference evidence="20" key="1">
    <citation type="submission" date="2023-05" db="EMBL/GenBank/DDBJ databases">
        <authorList>
            <person name="Huff M."/>
        </authorList>
    </citation>
    <scope>NUCLEOTIDE SEQUENCE</scope>
</reference>
<dbReference type="FunFam" id="1.10.510.10:FF:000161">
    <property type="entry name" value="Wall-associated receptor kinase-like 20"/>
    <property type="match status" value="1"/>
</dbReference>
<dbReference type="AlphaFoldDB" id="A0AAD2DIA8"/>
<keyword evidence="21" id="KW-1185">Reference proteome</keyword>
<evidence type="ECO:0000256" key="18">
    <source>
        <dbReference type="SAM" id="SignalP"/>
    </source>
</evidence>
<sequence>MIFRQMILYLVFSFLFALSNGQSNNNSSKCHRSCGVAKNSVPYPFGFSDGCGIKLNCTTGNIKIGDFLVENVTSDNIMINLPAKCNRSIEELSKLFGQNYALTWRNGLLLQNCSSPAGDCVIPSIMVNSLFPGFDGCGSPPDSINCSSGTGGVADFLHYSKVKERGNCSILFSSIVMDLNENGNNSSTSGSSAVELNFQKVELGWWLEGSCNNGGSRNCHSNANCTDVHVPYGNATGFRCKCNPGYAGDGFAGDGANGCRKVSDCNALKFMLRKCDGTRVGILVGGIVAGASLVTILALICYCIKRHFRSLKNRWSSKRLLCEATGIISVPFYPYKEIERATNSFSEKQRLGTGAYGTVYAGKLHNDEWVAIKKIRHRDRDSIGQVMNEIKLLSSVSHPNLVRLLGCCIENDEQILVYEYMPNGTLSQHLQRERGSVLPWTIRLTIATETAHAIAHLHSATNPPIYHRDIKSSNILLDYNFNSKVADFGLSRFGMTDDSHISTAPQGTPGYVDPQYHQNFHLSDKSDVYSFGMVLLEIVTAMKVVDFSRPHSEINLAALAIERIGKGQVDEIIDPFLEPNRDAWTLSSVHKVAELAFRCLAFHRDMRPSMMEVADELEQIRLSGWAPLEENICMGSSVASSCSSRSSPYLGSEKSLNSISNNKSGVGSRRLFVSQRAGDGLPTMEETKDSSPVSAQDPWLSEQSSPSTNSLLGNVVR</sequence>
<evidence type="ECO:0000256" key="5">
    <source>
        <dbReference type="ARBA" id="ARBA00022729"/>
    </source>
</evidence>
<keyword evidence="10 17" id="KW-0472">Membrane</keyword>
<evidence type="ECO:0000256" key="16">
    <source>
        <dbReference type="SAM" id="MobiDB-lite"/>
    </source>
</evidence>
<keyword evidence="5 18" id="KW-0732">Signal</keyword>
<dbReference type="GO" id="GO:0004674">
    <property type="term" value="F:protein serine/threonine kinase activity"/>
    <property type="evidence" value="ECO:0007669"/>
    <property type="project" value="UniProtKB-KW"/>
</dbReference>
<evidence type="ECO:0000256" key="10">
    <source>
        <dbReference type="ARBA" id="ARBA00023136"/>
    </source>
</evidence>
<organism evidence="20 21">
    <name type="scientific">Fraxinus pennsylvanica</name>
    <dbReference type="NCBI Taxonomy" id="56036"/>
    <lineage>
        <taxon>Eukaryota</taxon>
        <taxon>Viridiplantae</taxon>
        <taxon>Streptophyta</taxon>
        <taxon>Embryophyta</taxon>
        <taxon>Tracheophyta</taxon>
        <taxon>Spermatophyta</taxon>
        <taxon>Magnoliopsida</taxon>
        <taxon>eudicotyledons</taxon>
        <taxon>Gunneridae</taxon>
        <taxon>Pentapetalae</taxon>
        <taxon>asterids</taxon>
        <taxon>lamiids</taxon>
        <taxon>Lamiales</taxon>
        <taxon>Oleaceae</taxon>
        <taxon>Oleeae</taxon>
        <taxon>Fraxinus</taxon>
    </lineage>
</organism>
<evidence type="ECO:0000256" key="3">
    <source>
        <dbReference type="ARBA" id="ARBA00022679"/>
    </source>
</evidence>
<keyword evidence="11" id="KW-0325">Glycoprotein</keyword>
<evidence type="ECO:0000256" key="9">
    <source>
        <dbReference type="ARBA" id="ARBA00022989"/>
    </source>
</evidence>
<comment type="catalytic activity">
    <reaction evidence="13">
        <text>L-threonyl-[protein] + ATP = O-phospho-L-threonyl-[protein] + ADP + H(+)</text>
        <dbReference type="Rhea" id="RHEA:46608"/>
        <dbReference type="Rhea" id="RHEA-COMP:11060"/>
        <dbReference type="Rhea" id="RHEA-COMP:11605"/>
        <dbReference type="ChEBI" id="CHEBI:15378"/>
        <dbReference type="ChEBI" id="CHEBI:30013"/>
        <dbReference type="ChEBI" id="CHEBI:30616"/>
        <dbReference type="ChEBI" id="CHEBI:61977"/>
        <dbReference type="ChEBI" id="CHEBI:456216"/>
    </reaction>
</comment>
<dbReference type="CDD" id="cd14066">
    <property type="entry name" value="STKc_IRAK"/>
    <property type="match status" value="1"/>
</dbReference>
<evidence type="ECO:0000256" key="17">
    <source>
        <dbReference type="SAM" id="Phobius"/>
    </source>
</evidence>
<dbReference type="EMBL" id="OU503036">
    <property type="protein sequence ID" value="CAI9752815.1"/>
    <property type="molecule type" value="Genomic_DNA"/>
</dbReference>
<keyword evidence="7" id="KW-0418">Kinase</keyword>
<feature type="compositionally biased region" description="Polar residues" evidence="16">
    <location>
        <begin position="701"/>
        <end position="717"/>
    </location>
</feature>
<dbReference type="PANTHER" id="PTHR46008">
    <property type="entry name" value="LEAF RUST 10 DISEASE-RESISTANCE LOCUS RECEPTOR-LIKE PROTEIN KINASE-LIKE 1.4"/>
    <property type="match status" value="1"/>
</dbReference>
<dbReference type="PROSITE" id="PS00107">
    <property type="entry name" value="PROTEIN_KINASE_ATP"/>
    <property type="match status" value="1"/>
</dbReference>
<dbReference type="Gene3D" id="1.10.510.10">
    <property type="entry name" value="Transferase(Phosphotransferase) domain 1"/>
    <property type="match status" value="1"/>
</dbReference>
<dbReference type="SUPFAM" id="SSF56112">
    <property type="entry name" value="Protein kinase-like (PK-like)"/>
    <property type="match status" value="1"/>
</dbReference>
<evidence type="ECO:0000259" key="19">
    <source>
        <dbReference type="PROSITE" id="PS50011"/>
    </source>
</evidence>
<keyword evidence="3" id="KW-0808">Transferase</keyword>
<evidence type="ECO:0000256" key="15">
    <source>
        <dbReference type="PROSITE-ProRule" id="PRU10141"/>
    </source>
</evidence>
<evidence type="ECO:0000256" key="2">
    <source>
        <dbReference type="ARBA" id="ARBA00022527"/>
    </source>
</evidence>
<comment type="function">
    <text evidence="14">Serine/threonine-protein kinase that may function as a signaling receptor of extracellular matrix component.</text>
</comment>
<dbReference type="GO" id="GO:0005524">
    <property type="term" value="F:ATP binding"/>
    <property type="evidence" value="ECO:0007669"/>
    <property type="project" value="UniProtKB-UniRule"/>
</dbReference>
<name>A0AAD2DIA8_9LAMI</name>
<feature type="signal peptide" evidence="18">
    <location>
        <begin position="1"/>
        <end position="21"/>
    </location>
</feature>
<dbReference type="GO" id="GO:0005886">
    <property type="term" value="C:plasma membrane"/>
    <property type="evidence" value="ECO:0007669"/>
    <property type="project" value="UniProtKB-ARBA"/>
</dbReference>
<evidence type="ECO:0000256" key="11">
    <source>
        <dbReference type="ARBA" id="ARBA00023180"/>
    </source>
</evidence>
<dbReference type="InterPro" id="IPR000719">
    <property type="entry name" value="Prot_kinase_dom"/>
</dbReference>
<evidence type="ECO:0000256" key="12">
    <source>
        <dbReference type="ARBA" id="ARBA00047558"/>
    </source>
</evidence>
<evidence type="ECO:0000256" key="7">
    <source>
        <dbReference type="ARBA" id="ARBA00022777"/>
    </source>
</evidence>
<dbReference type="Gene3D" id="3.30.200.20">
    <property type="entry name" value="Phosphorylase Kinase, domain 1"/>
    <property type="match status" value="1"/>
</dbReference>
<feature type="region of interest" description="Disordered" evidence="16">
    <location>
        <begin position="678"/>
        <end position="717"/>
    </location>
</feature>
<protein>
    <recommendedName>
        <fullName evidence="19">Protein kinase domain-containing protein</fullName>
    </recommendedName>
</protein>
<evidence type="ECO:0000256" key="14">
    <source>
        <dbReference type="ARBA" id="ARBA00056804"/>
    </source>
</evidence>
<evidence type="ECO:0000256" key="4">
    <source>
        <dbReference type="ARBA" id="ARBA00022692"/>
    </source>
</evidence>
<keyword evidence="2" id="KW-0723">Serine/threonine-protein kinase</keyword>
<feature type="chain" id="PRO_5042070061" description="Protein kinase domain-containing protein" evidence="18">
    <location>
        <begin position="22"/>
        <end position="717"/>
    </location>
</feature>
<evidence type="ECO:0000256" key="13">
    <source>
        <dbReference type="ARBA" id="ARBA00047951"/>
    </source>
</evidence>
<comment type="catalytic activity">
    <reaction evidence="12">
        <text>L-seryl-[protein] + ATP = O-phospho-L-seryl-[protein] + ADP + H(+)</text>
        <dbReference type="Rhea" id="RHEA:17989"/>
        <dbReference type="Rhea" id="RHEA-COMP:9863"/>
        <dbReference type="Rhea" id="RHEA-COMP:11604"/>
        <dbReference type="ChEBI" id="CHEBI:15378"/>
        <dbReference type="ChEBI" id="CHEBI:29999"/>
        <dbReference type="ChEBI" id="CHEBI:30616"/>
        <dbReference type="ChEBI" id="CHEBI:83421"/>
        <dbReference type="ChEBI" id="CHEBI:456216"/>
    </reaction>
</comment>
<feature type="domain" description="Protein kinase" evidence="19">
    <location>
        <begin position="345"/>
        <end position="622"/>
    </location>
</feature>
<evidence type="ECO:0000256" key="6">
    <source>
        <dbReference type="ARBA" id="ARBA00022741"/>
    </source>
</evidence>
<dbReference type="PROSITE" id="PS50011">
    <property type="entry name" value="PROTEIN_KINASE_DOM"/>
    <property type="match status" value="1"/>
</dbReference>
<dbReference type="InterPro" id="IPR017441">
    <property type="entry name" value="Protein_kinase_ATP_BS"/>
</dbReference>
<evidence type="ECO:0000256" key="1">
    <source>
        <dbReference type="ARBA" id="ARBA00004167"/>
    </source>
</evidence>
<evidence type="ECO:0000313" key="21">
    <source>
        <dbReference type="Proteomes" id="UP000834106"/>
    </source>
</evidence>
<comment type="subcellular location">
    <subcellularLocation>
        <location evidence="1">Membrane</location>
        <topology evidence="1">Single-pass membrane protein</topology>
    </subcellularLocation>
</comment>
<accession>A0AAD2DIA8</accession>
<dbReference type="PROSITE" id="PS00108">
    <property type="entry name" value="PROTEIN_KINASE_ST"/>
    <property type="match status" value="1"/>
</dbReference>
<feature type="binding site" evidence="15">
    <location>
        <position position="374"/>
    </location>
    <ligand>
        <name>ATP</name>
        <dbReference type="ChEBI" id="CHEBI:30616"/>
    </ligand>
</feature>
<dbReference type="InterPro" id="IPR008271">
    <property type="entry name" value="Ser/Thr_kinase_AS"/>
</dbReference>
<proteinExistence type="predicted"/>
<dbReference type="FunFam" id="3.30.200.20:FF:000481">
    <property type="entry name" value="Wall-associated receptor kinase-like 14"/>
    <property type="match status" value="1"/>
</dbReference>
<feature type="transmembrane region" description="Helical" evidence="17">
    <location>
        <begin position="280"/>
        <end position="304"/>
    </location>
</feature>
<keyword evidence="4 17" id="KW-0812">Transmembrane</keyword>
<dbReference type="SMART" id="SM00220">
    <property type="entry name" value="S_TKc"/>
    <property type="match status" value="1"/>
</dbReference>
<gene>
    <name evidence="20" type="ORF">FPE_LOCUS246</name>
</gene>
<evidence type="ECO:0000313" key="20">
    <source>
        <dbReference type="EMBL" id="CAI9752815.1"/>
    </source>
</evidence>
<keyword evidence="6 15" id="KW-0547">Nucleotide-binding</keyword>
<evidence type="ECO:0000256" key="8">
    <source>
        <dbReference type="ARBA" id="ARBA00022840"/>
    </source>
</evidence>
<dbReference type="PANTHER" id="PTHR46008:SF62">
    <property type="entry name" value="PROTEIN KINASE DOMAIN-CONTAINING PROTEIN"/>
    <property type="match status" value="1"/>
</dbReference>
<keyword evidence="9 17" id="KW-1133">Transmembrane helix</keyword>
<keyword evidence="8 15" id="KW-0067">ATP-binding</keyword>
<dbReference type="Pfam" id="PF00069">
    <property type="entry name" value="Pkinase"/>
    <property type="match status" value="1"/>
</dbReference>
<dbReference type="InterPro" id="IPR011009">
    <property type="entry name" value="Kinase-like_dom_sf"/>
</dbReference>